<name>A0AAV5IL80_9ROSI</name>
<gene>
    <name evidence="1" type="ORF">SLEP1_g15075</name>
</gene>
<accession>A0AAV5IL80</accession>
<dbReference type="Proteomes" id="UP001054252">
    <property type="component" value="Unassembled WGS sequence"/>
</dbReference>
<proteinExistence type="predicted"/>
<dbReference type="EMBL" id="BPVZ01000019">
    <property type="protein sequence ID" value="GKV02677.1"/>
    <property type="molecule type" value="Genomic_DNA"/>
</dbReference>
<evidence type="ECO:0000313" key="2">
    <source>
        <dbReference type="Proteomes" id="UP001054252"/>
    </source>
</evidence>
<dbReference type="Gene3D" id="3.60.10.10">
    <property type="entry name" value="Endonuclease/exonuclease/phosphatase"/>
    <property type="match status" value="1"/>
</dbReference>
<dbReference type="SUPFAM" id="SSF56219">
    <property type="entry name" value="DNase I-like"/>
    <property type="match status" value="1"/>
</dbReference>
<dbReference type="InterPro" id="IPR036691">
    <property type="entry name" value="Endo/exonu/phosph_ase_sf"/>
</dbReference>
<reference evidence="1 2" key="1">
    <citation type="journal article" date="2021" name="Commun. Biol.">
        <title>The genome of Shorea leprosula (Dipterocarpaceae) highlights the ecological relevance of drought in aseasonal tropical rainforests.</title>
        <authorList>
            <person name="Ng K.K.S."/>
            <person name="Kobayashi M.J."/>
            <person name="Fawcett J.A."/>
            <person name="Hatakeyama M."/>
            <person name="Paape T."/>
            <person name="Ng C.H."/>
            <person name="Ang C.C."/>
            <person name="Tnah L.H."/>
            <person name="Lee C.T."/>
            <person name="Nishiyama T."/>
            <person name="Sese J."/>
            <person name="O'Brien M.J."/>
            <person name="Copetti D."/>
            <person name="Mohd Noor M.I."/>
            <person name="Ong R.C."/>
            <person name="Putra M."/>
            <person name="Sireger I.Z."/>
            <person name="Indrioko S."/>
            <person name="Kosugi Y."/>
            <person name="Izuno A."/>
            <person name="Isagi Y."/>
            <person name="Lee S.L."/>
            <person name="Shimizu K.K."/>
        </authorList>
    </citation>
    <scope>NUCLEOTIDE SEQUENCE [LARGE SCALE GENOMIC DNA]</scope>
    <source>
        <strain evidence="1">214</strain>
    </source>
</reference>
<organism evidence="1 2">
    <name type="scientific">Rubroshorea leprosula</name>
    <dbReference type="NCBI Taxonomy" id="152421"/>
    <lineage>
        <taxon>Eukaryota</taxon>
        <taxon>Viridiplantae</taxon>
        <taxon>Streptophyta</taxon>
        <taxon>Embryophyta</taxon>
        <taxon>Tracheophyta</taxon>
        <taxon>Spermatophyta</taxon>
        <taxon>Magnoliopsida</taxon>
        <taxon>eudicotyledons</taxon>
        <taxon>Gunneridae</taxon>
        <taxon>Pentapetalae</taxon>
        <taxon>rosids</taxon>
        <taxon>malvids</taxon>
        <taxon>Malvales</taxon>
        <taxon>Dipterocarpaceae</taxon>
        <taxon>Rubroshorea</taxon>
    </lineage>
</organism>
<dbReference type="PANTHER" id="PTHR33710">
    <property type="entry name" value="BNAC02G09200D PROTEIN"/>
    <property type="match status" value="1"/>
</dbReference>
<dbReference type="PANTHER" id="PTHR33710:SF73">
    <property type="entry name" value="ZINC KNUCKLE CX2CX4HX4C DOMAIN-CONTAINING PROTEIN"/>
    <property type="match status" value="1"/>
</dbReference>
<comment type="caution">
    <text evidence="1">The sequence shown here is derived from an EMBL/GenBank/DDBJ whole genome shotgun (WGS) entry which is preliminary data.</text>
</comment>
<evidence type="ECO:0008006" key="3">
    <source>
        <dbReference type="Google" id="ProtNLM"/>
    </source>
</evidence>
<keyword evidence="2" id="KW-1185">Reference proteome</keyword>
<evidence type="ECO:0000313" key="1">
    <source>
        <dbReference type="EMBL" id="GKV02677.1"/>
    </source>
</evidence>
<sequence>MLDHVKWDYELGLDMEKQGVAKHLYSEKLRASPKYMHDLMNLVGSDGLGMPPAIQWRLEFDAGVKPVGRHESFLLALSGLGNPRVVHCLIELVGLKKLNIVGQESLSWLVCGDFNDLLSQGEKIGGNLQPYWMIQGFNETIAACGLTEVQMVGGNFTRKRGKVLEKLDRGLASTPWKCLFPQGRVRLLPPLSLDHTPLWLTIDGRQEKQNRHRKKFQFEEMWLRDVGCQEVLPEVISLEQSAFLSNILIIDNVLIAYEVLHLMHARKRRKKG</sequence>
<dbReference type="AlphaFoldDB" id="A0AAV5IL80"/>
<protein>
    <recommendedName>
        <fullName evidence="3">Endonuclease/exonuclease/phosphatase</fullName>
    </recommendedName>
</protein>